<reference evidence="2 3" key="1">
    <citation type="submission" date="2024-09" db="EMBL/GenBank/DDBJ databases">
        <authorList>
            <person name="Sun Q."/>
            <person name="Mori K."/>
        </authorList>
    </citation>
    <scope>NUCLEOTIDE SEQUENCE [LARGE SCALE GENOMIC DNA]</scope>
    <source>
        <strain evidence="2 3">CCM 7468</strain>
    </source>
</reference>
<name>A0ABV6IVK5_9PROT</name>
<comment type="caution">
    <text evidence="2">The sequence shown here is derived from an EMBL/GenBank/DDBJ whole genome shotgun (WGS) entry which is preliminary data.</text>
</comment>
<dbReference type="EMBL" id="JBHLVZ010000069">
    <property type="protein sequence ID" value="MFC0387645.1"/>
    <property type="molecule type" value="Genomic_DNA"/>
</dbReference>
<protein>
    <recommendedName>
        <fullName evidence="4">Transmembrane anchor protein</fullName>
    </recommendedName>
</protein>
<dbReference type="Proteomes" id="UP001589789">
    <property type="component" value="Unassembled WGS sequence"/>
</dbReference>
<gene>
    <name evidence="2" type="ORF">ACFFIC_19165</name>
</gene>
<evidence type="ECO:0008006" key="4">
    <source>
        <dbReference type="Google" id="ProtNLM"/>
    </source>
</evidence>
<keyword evidence="1" id="KW-1133">Transmembrane helix</keyword>
<keyword evidence="3" id="KW-1185">Reference proteome</keyword>
<dbReference type="RefSeq" id="WP_377053300.1">
    <property type="nucleotide sequence ID" value="NZ_JBHLVZ010000069.1"/>
</dbReference>
<evidence type="ECO:0000313" key="2">
    <source>
        <dbReference type="EMBL" id="MFC0387645.1"/>
    </source>
</evidence>
<feature type="transmembrane region" description="Helical" evidence="1">
    <location>
        <begin position="18"/>
        <end position="38"/>
    </location>
</feature>
<keyword evidence="1" id="KW-0472">Membrane</keyword>
<sequence length="219" mass="22851">MYNTDLPTRAELPTSKQLLRSTAVAATVAVGLLVAVVLPSEYGIDPTGIGSVLNLTEMGQIKAQLAAEAEADARATAPAAPPPASADQRSGLVGAFGSFATRLLVSPAMAQPTLQAGRSDTTAVTLRPNQGVEVKLTMQEGARAAYEWSSTGPVNYDLHGEPPGGTGRSYKTGRSVMGDRGDLVASFTGSHGWFWRNRSSGDVTVTLRTNGAYTAMTRP</sequence>
<keyword evidence="1" id="KW-0812">Transmembrane</keyword>
<evidence type="ECO:0000313" key="3">
    <source>
        <dbReference type="Proteomes" id="UP001589789"/>
    </source>
</evidence>
<organism evidence="2 3">
    <name type="scientific">Muricoccus vinaceus</name>
    <dbReference type="NCBI Taxonomy" id="424704"/>
    <lineage>
        <taxon>Bacteria</taxon>
        <taxon>Pseudomonadati</taxon>
        <taxon>Pseudomonadota</taxon>
        <taxon>Alphaproteobacteria</taxon>
        <taxon>Acetobacterales</taxon>
        <taxon>Roseomonadaceae</taxon>
        <taxon>Muricoccus</taxon>
    </lineage>
</organism>
<proteinExistence type="predicted"/>
<evidence type="ECO:0000256" key="1">
    <source>
        <dbReference type="SAM" id="Phobius"/>
    </source>
</evidence>
<accession>A0ABV6IVK5</accession>